<evidence type="ECO:0000256" key="5">
    <source>
        <dbReference type="ARBA" id="ARBA00022777"/>
    </source>
</evidence>
<dbReference type="EC" id="2.7.11.11" evidence="1"/>
<dbReference type="PANTHER" id="PTHR24353:SF37">
    <property type="entry name" value="CAMP-DEPENDENT PROTEIN KINASE CATALYTIC SUBUNIT PRKX"/>
    <property type="match status" value="1"/>
</dbReference>
<evidence type="ECO:0000259" key="12">
    <source>
        <dbReference type="PROSITE" id="PS50011"/>
    </source>
</evidence>
<evidence type="ECO:0000256" key="1">
    <source>
        <dbReference type="ARBA" id="ARBA00012444"/>
    </source>
</evidence>
<dbReference type="FunFam" id="1.10.510.10:FF:000008">
    <property type="entry name" value="Non-specific serine/threonine protein kinase"/>
    <property type="match status" value="1"/>
</dbReference>
<feature type="signal peptide" evidence="11">
    <location>
        <begin position="1"/>
        <end position="19"/>
    </location>
</feature>
<sequence length="434" mass="50720">MFFNLVSFAITTFIAYSALKKFQQKKQQQQPNLKDFKKLSTLGTGAYGRVRLCSYNNNYYAMKVLKKSKIVKYGQVEHTITEKNLLRDFQNPFIVKLFWSFKDKYQLYMIQEFVMGGEIYTHLTNSRRFKVPVARFYAAEVLLALEFLHENGFIYRDLKPENVLLDINGHVKLIDFGFSKRIYNERTVTFCGTPEYLAPEIILKKEYGYAAEWWAYGIFIYEILIGNPPFRGDSSLETYNLILEGSLKLPSNFSRGTKTIIKKLLKVNETERLNNARDIKNEKFFNEIDWNKLYNKEIEAPIRPFVKDPGDTNANSNEFGQVLGKALNFTFEEHISFTKQMARKFFDLKTKGQTTVFIYNNINQLIDNYPKIIDALQDNSKDNADNIIYIVIFVSSEARLSSWSCVDEPVIKIGDLSREESMEYLVKKRKIKKE</sequence>
<comment type="similarity">
    <text evidence="10">Belongs to the protein kinase superfamily.</text>
</comment>
<dbReference type="PROSITE" id="PS51285">
    <property type="entry name" value="AGC_KINASE_CTER"/>
    <property type="match status" value="1"/>
</dbReference>
<evidence type="ECO:0000256" key="4">
    <source>
        <dbReference type="ARBA" id="ARBA00022741"/>
    </source>
</evidence>
<name>A0A9N9AW56_9GLOM</name>
<feature type="domain" description="AGC-kinase C-terminal" evidence="13">
    <location>
        <begin position="286"/>
        <end position="341"/>
    </location>
</feature>
<protein>
    <recommendedName>
        <fullName evidence="1">cAMP-dependent protein kinase</fullName>
        <ecNumber evidence="1">2.7.11.11</ecNumber>
    </recommendedName>
</protein>
<dbReference type="Gene3D" id="1.10.510.10">
    <property type="entry name" value="Transferase(Phosphotransferase) domain 1"/>
    <property type="match status" value="1"/>
</dbReference>
<dbReference type="InterPro" id="IPR017441">
    <property type="entry name" value="Protein_kinase_ATP_BS"/>
</dbReference>
<feature type="non-terminal residue" evidence="14">
    <location>
        <position position="434"/>
    </location>
</feature>
<proteinExistence type="inferred from homology"/>
<keyword evidence="11" id="KW-0732">Signal</keyword>
<feature type="domain" description="Protein kinase" evidence="12">
    <location>
        <begin position="36"/>
        <end position="285"/>
    </location>
</feature>
<dbReference type="SMART" id="SM00220">
    <property type="entry name" value="S_TKc"/>
    <property type="match status" value="1"/>
</dbReference>
<feature type="binding site" evidence="9">
    <location>
        <position position="63"/>
    </location>
    <ligand>
        <name>ATP</name>
        <dbReference type="ChEBI" id="CHEBI:30616"/>
    </ligand>
</feature>
<keyword evidence="4 9" id="KW-0547">Nucleotide-binding</keyword>
<keyword evidence="3" id="KW-0808">Transferase</keyword>
<dbReference type="InterPro" id="IPR008271">
    <property type="entry name" value="Ser/Thr_kinase_AS"/>
</dbReference>
<comment type="caution">
    <text evidence="14">The sequence shown here is derived from an EMBL/GenBank/DDBJ whole genome shotgun (WGS) entry which is preliminary data.</text>
</comment>
<dbReference type="EMBL" id="CAJVPK010000709">
    <property type="protein sequence ID" value="CAG8542087.1"/>
    <property type="molecule type" value="Genomic_DNA"/>
</dbReference>
<evidence type="ECO:0000256" key="2">
    <source>
        <dbReference type="ARBA" id="ARBA00022527"/>
    </source>
</evidence>
<evidence type="ECO:0000259" key="13">
    <source>
        <dbReference type="PROSITE" id="PS51285"/>
    </source>
</evidence>
<evidence type="ECO:0000256" key="10">
    <source>
        <dbReference type="RuleBase" id="RU000304"/>
    </source>
</evidence>
<comment type="catalytic activity">
    <reaction evidence="8">
        <text>L-seryl-[protein] + ATP = O-phospho-L-seryl-[protein] + ADP + H(+)</text>
        <dbReference type="Rhea" id="RHEA:17989"/>
        <dbReference type="Rhea" id="RHEA-COMP:9863"/>
        <dbReference type="Rhea" id="RHEA-COMP:11604"/>
        <dbReference type="ChEBI" id="CHEBI:15378"/>
        <dbReference type="ChEBI" id="CHEBI:29999"/>
        <dbReference type="ChEBI" id="CHEBI:30616"/>
        <dbReference type="ChEBI" id="CHEBI:83421"/>
        <dbReference type="ChEBI" id="CHEBI:456216"/>
        <dbReference type="EC" id="2.7.11.11"/>
    </reaction>
</comment>
<dbReference type="Proteomes" id="UP000789706">
    <property type="component" value="Unassembled WGS sequence"/>
</dbReference>
<gene>
    <name evidence="14" type="ORF">DEBURN_LOCUS6660</name>
</gene>
<evidence type="ECO:0000256" key="7">
    <source>
        <dbReference type="ARBA" id="ARBA00047292"/>
    </source>
</evidence>
<reference evidence="14" key="1">
    <citation type="submission" date="2021-06" db="EMBL/GenBank/DDBJ databases">
        <authorList>
            <person name="Kallberg Y."/>
            <person name="Tangrot J."/>
            <person name="Rosling A."/>
        </authorList>
    </citation>
    <scope>NUCLEOTIDE SEQUENCE</scope>
    <source>
        <strain evidence="14">AZ414A</strain>
    </source>
</reference>
<evidence type="ECO:0000313" key="15">
    <source>
        <dbReference type="Proteomes" id="UP000789706"/>
    </source>
</evidence>
<dbReference type="AlphaFoldDB" id="A0A9N9AW56"/>
<dbReference type="PROSITE" id="PS00108">
    <property type="entry name" value="PROTEIN_KINASE_ST"/>
    <property type="match status" value="1"/>
</dbReference>
<keyword evidence="15" id="KW-1185">Reference proteome</keyword>
<dbReference type="PROSITE" id="PS50011">
    <property type="entry name" value="PROTEIN_KINASE_DOM"/>
    <property type="match status" value="1"/>
</dbReference>
<accession>A0A9N9AW56</accession>
<dbReference type="PROSITE" id="PS00107">
    <property type="entry name" value="PROTEIN_KINASE_ATP"/>
    <property type="match status" value="1"/>
</dbReference>
<keyword evidence="5" id="KW-0418">Kinase</keyword>
<evidence type="ECO:0000256" key="8">
    <source>
        <dbReference type="ARBA" id="ARBA00047454"/>
    </source>
</evidence>
<evidence type="ECO:0000256" key="11">
    <source>
        <dbReference type="SAM" id="SignalP"/>
    </source>
</evidence>
<dbReference type="GO" id="GO:0004691">
    <property type="term" value="F:cAMP-dependent protein kinase activity"/>
    <property type="evidence" value="ECO:0007669"/>
    <property type="project" value="UniProtKB-EC"/>
</dbReference>
<dbReference type="GO" id="GO:0005952">
    <property type="term" value="C:cAMP-dependent protein kinase complex"/>
    <property type="evidence" value="ECO:0007669"/>
    <property type="project" value="TreeGrafter"/>
</dbReference>
<dbReference type="OrthoDB" id="377346at2759"/>
<keyword evidence="6 9" id="KW-0067">ATP-binding</keyword>
<dbReference type="InterPro" id="IPR000961">
    <property type="entry name" value="AGC-kinase_C"/>
</dbReference>
<dbReference type="InterPro" id="IPR011009">
    <property type="entry name" value="Kinase-like_dom_sf"/>
</dbReference>
<dbReference type="PANTHER" id="PTHR24353">
    <property type="entry name" value="CYCLIC NUCLEOTIDE-DEPENDENT PROTEIN KINASE"/>
    <property type="match status" value="1"/>
</dbReference>
<evidence type="ECO:0000313" key="14">
    <source>
        <dbReference type="EMBL" id="CAG8542087.1"/>
    </source>
</evidence>
<feature type="chain" id="PRO_5040489379" description="cAMP-dependent protein kinase" evidence="11">
    <location>
        <begin position="20"/>
        <end position="434"/>
    </location>
</feature>
<evidence type="ECO:0000256" key="9">
    <source>
        <dbReference type="PROSITE-ProRule" id="PRU10141"/>
    </source>
</evidence>
<dbReference type="Pfam" id="PF00069">
    <property type="entry name" value="Pkinase"/>
    <property type="match status" value="1"/>
</dbReference>
<dbReference type="SUPFAM" id="SSF56112">
    <property type="entry name" value="Protein kinase-like (PK-like)"/>
    <property type="match status" value="1"/>
</dbReference>
<dbReference type="GO" id="GO:0005524">
    <property type="term" value="F:ATP binding"/>
    <property type="evidence" value="ECO:0007669"/>
    <property type="project" value="UniProtKB-UniRule"/>
</dbReference>
<dbReference type="InterPro" id="IPR000719">
    <property type="entry name" value="Prot_kinase_dom"/>
</dbReference>
<comment type="catalytic activity">
    <reaction evidence="7">
        <text>L-threonyl-[protein] + ATP = O-phospho-L-threonyl-[protein] + ADP + H(+)</text>
        <dbReference type="Rhea" id="RHEA:46608"/>
        <dbReference type="Rhea" id="RHEA-COMP:11060"/>
        <dbReference type="Rhea" id="RHEA-COMP:11605"/>
        <dbReference type="ChEBI" id="CHEBI:15378"/>
        <dbReference type="ChEBI" id="CHEBI:30013"/>
        <dbReference type="ChEBI" id="CHEBI:30616"/>
        <dbReference type="ChEBI" id="CHEBI:61977"/>
        <dbReference type="ChEBI" id="CHEBI:456216"/>
        <dbReference type="EC" id="2.7.11.11"/>
    </reaction>
</comment>
<dbReference type="Gene3D" id="3.30.200.20">
    <property type="entry name" value="Phosphorylase Kinase, domain 1"/>
    <property type="match status" value="1"/>
</dbReference>
<keyword evidence="2 10" id="KW-0723">Serine/threonine-protein kinase</keyword>
<evidence type="ECO:0000256" key="3">
    <source>
        <dbReference type="ARBA" id="ARBA00022679"/>
    </source>
</evidence>
<evidence type="ECO:0000256" key="6">
    <source>
        <dbReference type="ARBA" id="ARBA00022840"/>
    </source>
</evidence>
<organism evidence="14 15">
    <name type="scientific">Diversispora eburnea</name>
    <dbReference type="NCBI Taxonomy" id="1213867"/>
    <lineage>
        <taxon>Eukaryota</taxon>
        <taxon>Fungi</taxon>
        <taxon>Fungi incertae sedis</taxon>
        <taxon>Mucoromycota</taxon>
        <taxon>Glomeromycotina</taxon>
        <taxon>Glomeromycetes</taxon>
        <taxon>Diversisporales</taxon>
        <taxon>Diversisporaceae</taxon>
        <taxon>Diversispora</taxon>
    </lineage>
</organism>